<dbReference type="KEGG" id="fcy:FRACYDRAFT_241110"/>
<reference evidence="4 5" key="1">
    <citation type="submission" date="2016-09" db="EMBL/GenBank/DDBJ databases">
        <title>Extensive genetic diversity and differential bi-allelic expression allows diatom success in the polar Southern Ocean.</title>
        <authorList>
            <consortium name="DOE Joint Genome Institute"/>
            <person name="Mock T."/>
            <person name="Otillar R.P."/>
            <person name="Strauss J."/>
            <person name="Dupont C."/>
            <person name="Frickenhaus S."/>
            <person name="Maumus F."/>
            <person name="Mcmullan M."/>
            <person name="Sanges R."/>
            <person name="Schmutz J."/>
            <person name="Toseland A."/>
            <person name="Valas R."/>
            <person name="Veluchamy A."/>
            <person name="Ward B.J."/>
            <person name="Allen A."/>
            <person name="Barry K."/>
            <person name="Falciatore A."/>
            <person name="Ferrante M."/>
            <person name="Fortunato A.E."/>
            <person name="Gloeckner G."/>
            <person name="Gruber A."/>
            <person name="Hipkin R."/>
            <person name="Janech M."/>
            <person name="Kroth P."/>
            <person name="Leese F."/>
            <person name="Lindquist E."/>
            <person name="Lyon B.R."/>
            <person name="Martin J."/>
            <person name="Mayer C."/>
            <person name="Parker M."/>
            <person name="Quesneville H."/>
            <person name="Raymond J."/>
            <person name="Uhlig C."/>
            <person name="Valentin K.U."/>
            <person name="Worden A.Z."/>
            <person name="Armbrust E.V."/>
            <person name="Bowler C."/>
            <person name="Green B."/>
            <person name="Moulton V."/>
            <person name="Van Oosterhout C."/>
            <person name="Grigoriev I."/>
        </authorList>
    </citation>
    <scope>NUCLEOTIDE SEQUENCE [LARGE SCALE GENOMIC DNA]</scope>
    <source>
        <strain evidence="4 5">CCMP1102</strain>
    </source>
</reference>
<feature type="region of interest" description="Disordered" evidence="1">
    <location>
        <begin position="349"/>
        <end position="391"/>
    </location>
</feature>
<protein>
    <submittedName>
        <fullName evidence="4">Uncharacterized protein</fullName>
    </submittedName>
</protein>
<gene>
    <name evidence="4" type="ORF">FRACYDRAFT_241110</name>
</gene>
<dbReference type="InParanoid" id="A0A1E7F8Q5"/>
<feature type="transmembrane region" description="Helical" evidence="2">
    <location>
        <begin position="420"/>
        <end position="440"/>
    </location>
</feature>
<proteinExistence type="predicted"/>
<accession>A0A1E7F8Q5</accession>
<evidence type="ECO:0000313" key="4">
    <source>
        <dbReference type="EMBL" id="OEU14562.1"/>
    </source>
</evidence>
<sequence length="498" mass="54624">MKFSTSSFVSLATLFLVGSMVTTTTTAQSATASPQPVVEEKESIDLYELRTVGEVGSGKKPVGQIMTLEPFFGFAYFEAHPSQLAPGNIHVELFAGAVIGEPCDSGVLLESTAGNQITTDSFPDSTYNKQFEDLDGISYPATSNGEVVAAVFIIGDFRLPNGDQQIYFPNKGEKDGQIELCVRMALKVDYDGDSIEDYVGFVDTYFDVAVDLTANTATFWNNKVYEVLEVPSYLETDVNATITMNSYICDDENVEVDRPVFGPGEAFSICVGPADDDNYSVEDYLTLICKNEGETRHLVKNYVPDVLTTVDSEADEDGVRAVRSVVTPGFIDQGENKFFCEGEVSLSYDDEDEEGQGRRRTITKRFHATSPSYSNGNDNDNGRKDDSPRTLLYSEESSSPFQTIVNLSSYQVQDEDDKKIGFILLIIFGILFGLLAGALCNQKVGTVIVKKDEEDEDVDEEKASVASVASVGGTEAISVDNNDEEQAADSQWKHEWIY</sequence>
<feature type="signal peptide" evidence="3">
    <location>
        <begin position="1"/>
        <end position="27"/>
    </location>
</feature>
<organism evidence="4 5">
    <name type="scientific">Fragilariopsis cylindrus CCMP1102</name>
    <dbReference type="NCBI Taxonomy" id="635003"/>
    <lineage>
        <taxon>Eukaryota</taxon>
        <taxon>Sar</taxon>
        <taxon>Stramenopiles</taxon>
        <taxon>Ochrophyta</taxon>
        <taxon>Bacillariophyta</taxon>
        <taxon>Bacillariophyceae</taxon>
        <taxon>Bacillariophycidae</taxon>
        <taxon>Bacillariales</taxon>
        <taxon>Bacillariaceae</taxon>
        <taxon>Fragilariopsis</taxon>
    </lineage>
</organism>
<feature type="chain" id="PRO_5009192811" evidence="3">
    <location>
        <begin position="28"/>
        <end position="498"/>
    </location>
</feature>
<evidence type="ECO:0000256" key="3">
    <source>
        <dbReference type="SAM" id="SignalP"/>
    </source>
</evidence>
<dbReference type="Proteomes" id="UP000095751">
    <property type="component" value="Unassembled WGS sequence"/>
</dbReference>
<keyword evidence="2" id="KW-0472">Membrane</keyword>
<evidence type="ECO:0000313" key="5">
    <source>
        <dbReference type="Proteomes" id="UP000095751"/>
    </source>
</evidence>
<feature type="region of interest" description="Disordered" evidence="1">
    <location>
        <begin position="478"/>
        <end position="498"/>
    </location>
</feature>
<dbReference type="EMBL" id="KV784360">
    <property type="protein sequence ID" value="OEU14562.1"/>
    <property type="molecule type" value="Genomic_DNA"/>
</dbReference>
<keyword evidence="2" id="KW-0812">Transmembrane</keyword>
<evidence type="ECO:0000256" key="2">
    <source>
        <dbReference type="SAM" id="Phobius"/>
    </source>
</evidence>
<keyword evidence="2" id="KW-1133">Transmembrane helix</keyword>
<name>A0A1E7F8Q5_9STRA</name>
<evidence type="ECO:0000256" key="1">
    <source>
        <dbReference type="SAM" id="MobiDB-lite"/>
    </source>
</evidence>
<keyword evidence="3" id="KW-0732">Signal</keyword>
<keyword evidence="5" id="KW-1185">Reference proteome</keyword>
<dbReference type="OrthoDB" id="54872at2759"/>
<dbReference type="AlphaFoldDB" id="A0A1E7F8Q5"/>
<feature type="compositionally biased region" description="Basic residues" evidence="1">
    <location>
        <begin position="358"/>
        <end position="367"/>
    </location>
</feature>